<dbReference type="EMBL" id="JBFASG010000053">
    <property type="protein sequence ID" value="MEV4927524.1"/>
    <property type="molecule type" value="Genomic_DNA"/>
</dbReference>
<sequence>MQAALTHGHPTAPAAADLVAYAVHLLAHDARPGELIALLKDYAAANRSVYRERWLGDLWEFAQDHSAVAFTVGGNPRRRVHRRLHRECA</sequence>
<dbReference type="InterPro" id="IPR036705">
    <property type="entry name" value="Ribosyl_crysJ1_sf"/>
</dbReference>
<dbReference type="Gene3D" id="1.10.4080.10">
    <property type="entry name" value="ADP-ribosylation/Crystallin J1"/>
    <property type="match status" value="1"/>
</dbReference>
<keyword evidence="1" id="KW-0378">Hydrolase</keyword>
<evidence type="ECO:0000313" key="2">
    <source>
        <dbReference type="Proteomes" id="UP001552479"/>
    </source>
</evidence>
<evidence type="ECO:0000313" key="1">
    <source>
        <dbReference type="EMBL" id="MEV4927524.1"/>
    </source>
</evidence>
<dbReference type="SUPFAM" id="SSF101478">
    <property type="entry name" value="ADP-ribosylglycohydrolase"/>
    <property type="match status" value="1"/>
</dbReference>
<keyword evidence="1" id="KW-0326">Glycosidase</keyword>
<name>A0ABV3J4I8_9ACTN</name>
<accession>A0ABV3J4I8</accession>
<comment type="caution">
    <text evidence="1">The sequence shown here is derived from an EMBL/GenBank/DDBJ whole genome shotgun (WGS) entry which is preliminary data.</text>
</comment>
<dbReference type="Proteomes" id="UP001552479">
    <property type="component" value="Unassembled WGS sequence"/>
</dbReference>
<organism evidence="1 2">
    <name type="scientific">Streptomyces roseoverticillatus</name>
    <dbReference type="NCBI Taxonomy" id="66429"/>
    <lineage>
        <taxon>Bacteria</taxon>
        <taxon>Bacillati</taxon>
        <taxon>Actinomycetota</taxon>
        <taxon>Actinomycetes</taxon>
        <taxon>Kitasatosporales</taxon>
        <taxon>Streptomycetaceae</taxon>
        <taxon>Streptomyces</taxon>
    </lineage>
</organism>
<protein>
    <submittedName>
        <fullName evidence="1">ADP-ribosylglycohydrolase family protein</fullName>
        <ecNumber evidence="1">3.2.2.-</ecNumber>
    </submittedName>
</protein>
<dbReference type="GO" id="GO:0016798">
    <property type="term" value="F:hydrolase activity, acting on glycosyl bonds"/>
    <property type="evidence" value="ECO:0007669"/>
    <property type="project" value="UniProtKB-KW"/>
</dbReference>
<proteinExistence type="predicted"/>
<dbReference type="EC" id="3.2.2.-" evidence="1"/>
<reference evidence="1 2" key="1">
    <citation type="submission" date="2024-06" db="EMBL/GenBank/DDBJ databases">
        <title>The Natural Products Discovery Center: Release of the First 8490 Sequenced Strains for Exploring Actinobacteria Biosynthetic Diversity.</title>
        <authorList>
            <person name="Kalkreuter E."/>
            <person name="Kautsar S.A."/>
            <person name="Yang D."/>
            <person name="Bader C.D."/>
            <person name="Teijaro C.N."/>
            <person name="Fluegel L."/>
            <person name="Davis C.M."/>
            <person name="Simpson J.R."/>
            <person name="Lauterbach L."/>
            <person name="Steele A.D."/>
            <person name="Gui C."/>
            <person name="Meng S."/>
            <person name="Li G."/>
            <person name="Viehrig K."/>
            <person name="Ye F."/>
            <person name="Su P."/>
            <person name="Kiefer A.F."/>
            <person name="Nichols A."/>
            <person name="Cepeda A.J."/>
            <person name="Yan W."/>
            <person name="Fan B."/>
            <person name="Jiang Y."/>
            <person name="Adhikari A."/>
            <person name="Zheng C.-J."/>
            <person name="Schuster L."/>
            <person name="Cowan T.M."/>
            <person name="Smanski M.J."/>
            <person name="Chevrette M.G."/>
            <person name="De Carvalho L.P.S."/>
            <person name="Shen B."/>
        </authorList>
    </citation>
    <scope>NUCLEOTIDE SEQUENCE [LARGE SCALE GENOMIC DNA]</scope>
    <source>
        <strain evidence="1 2">NPDC053791</strain>
    </source>
</reference>
<dbReference type="RefSeq" id="WP_366090678.1">
    <property type="nucleotide sequence ID" value="NZ_JBFASG010000053.1"/>
</dbReference>
<keyword evidence="2" id="KW-1185">Reference proteome</keyword>
<gene>
    <name evidence="1" type="ORF">AB0L03_32750</name>
</gene>